<gene>
    <name evidence="3" type="ORF">QE382_004343</name>
</gene>
<dbReference type="SUPFAM" id="SSF51735">
    <property type="entry name" value="NAD(P)-binding Rossmann-fold domains"/>
    <property type="match status" value="1"/>
</dbReference>
<dbReference type="PANTHER" id="PTHR43377">
    <property type="entry name" value="BILIVERDIN REDUCTASE A"/>
    <property type="match status" value="1"/>
</dbReference>
<evidence type="ECO:0000313" key="4">
    <source>
        <dbReference type="Proteomes" id="UP001244640"/>
    </source>
</evidence>
<dbReference type="Pfam" id="PF01408">
    <property type="entry name" value="GFO_IDH_MocA"/>
    <property type="match status" value="1"/>
</dbReference>
<feature type="domain" description="GFO/IDH/MocA-like oxidoreductase" evidence="2">
    <location>
        <begin position="156"/>
        <end position="284"/>
    </location>
</feature>
<dbReference type="InterPro" id="IPR036291">
    <property type="entry name" value="NAD(P)-bd_dom_sf"/>
</dbReference>
<dbReference type="InterPro" id="IPR000683">
    <property type="entry name" value="Gfo/Idh/MocA-like_OxRdtase_N"/>
</dbReference>
<evidence type="ECO:0000313" key="3">
    <source>
        <dbReference type="EMBL" id="MDQ1152359.1"/>
    </source>
</evidence>
<evidence type="ECO:0000259" key="2">
    <source>
        <dbReference type="Pfam" id="PF22725"/>
    </source>
</evidence>
<feature type="domain" description="Gfo/Idh/MocA-like oxidoreductase N-terminal" evidence="1">
    <location>
        <begin position="27"/>
        <end position="146"/>
    </location>
</feature>
<evidence type="ECO:0000259" key="1">
    <source>
        <dbReference type="Pfam" id="PF01408"/>
    </source>
</evidence>
<dbReference type="InterPro" id="IPR051450">
    <property type="entry name" value="Gfo/Idh/MocA_Oxidoreductases"/>
</dbReference>
<comment type="caution">
    <text evidence="3">The sequence shown here is derived from an EMBL/GenBank/DDBJ whole genome shotgun (WGS) entry which is preliminary data.</text>
</comment>
<dbReference type="InterPro" id="IPR055170">
    <property type="entry name" value="GFO_IDH_MocA-like_dom"/>
</dbReference>
<dbReference type="SUPFAM" id="SSF55347">
    <property type="entry name" value="Glyceraldehyde-3-phosphate dehydrogenase-like, C-terminal domain"/>
    <property type="match status" value="1"/>
</dbReference>
<dbReference type="Gene3D" id="3.40.50.720">
    <property type="entry name" value="NAD(P)-binding Rossmann-like Domain"/>
    <property type="match status" value="1"/>
</dbReference>
<dbReference type="PANTHER" id="PTHR43377:SF1">
    <property type="entry name" value="BILIVERDIN REDUCTASE A"/>
    <property type="match status" value="1"/>
</dbReference>
<keyword evidence="4" id="KW-1185">Reference proteome</keyword>
<dbReference type="RefSeq" id="WP_307187670.1">
    <property type="nucleotide sequence ID" value="NZ_JAUTBA010000001.1"/>
</dbReference>
<protein>
    <submittedName>
        <fullName evidence="3">Dehydrogenase</fullName>
    </submittedName>
</protein>
<dbReference type="Proteomes" id="UP001244640">
    <property type="component" value="Unassembled WGS sequence"/>
</dbReference>
<reference evidence="3 4" key="1">
    <citation type="submission" date="2023-07" db="EMBL/GenBank/DDBJ databases">
        <title>Functional and genomic diversity of the sorghum phyllosphere microbiome.</title>
        <authorList>
            <person name="Shade A."/>
        </authorList>
    </citation>
    <scope>NUCLEOTIDE SEQUENCE [LARGE SCALE GENOMIC DNA]</scope>
    <source>
        <strain evidence="3 4">SORGH_AS_0892</strain>
    </source>
</reference>
<dbReference type="Pfam" id="PF22725">
    <property type="entry name" value="GFO_IDH_MocA_C3"/>
    <property type="match status" value="1"/>
</dbReference>
<dbReference type="Gene3D" id="3.30.360.10">
    <property type="entry name" value="Dihydrodipicolinate Reductase, domain 2"/>
    <property type="match status" value="1"/>
</dbReference>
<accession>A0ABU0UBZ3</accession>
<proteinExistence type="predicted"/>
<dbReference type="EMBL" id="JAUTBA010000001">
    <property type="protein sequence ID" value="MDQ1152359.1"/>
    <property type="molecule type" value="Genomic_DNA"/>
</dbReference>
<name>A0ABU0UBZ3_9SPHI</name>
<organism evidence="3 4">
    <name type="scientific">Sphingobacterium zeae</name>
    <dbReference type="NCBI Taxonomy" id="1776859"/>
    <lineage>
        <taxon>Bacteria</taxon>
        <taxon>Pseudomonadati</taxon>
        <taxon>Bacteroidota</taxon>
        <taxon>Sphingobacteriia</taxon>
        <taxon>Sphingobacteriales</taxon>
        <taxon>Sphingobacteriaceae</taxon>
        <taxon>Sphingobacterium</taxon>
    </lineage>
</organism>
<sequence length="362" mass="41074">MMKHLIKITFLLILLSHQVTEASERLKVAVAGLNHDHVFLLLNLYKDKQVDIIGIAEPNEILSNTIRTQYNLPKTIFYKDLPSLLKHIKPEAVLAYNPTDEHIYVAEACLPLKIPVMVEKPLATTLYDAKRIAHLSKQFDTPFLVNYETTWYKSNQKLKDLVDKGEVGQITRMLVKDGHEGPKEIGCSDYFLDWLTDPKKNGGGAIMDFGCYGANLMTWLKNGEKPISVTAFTQQLKPKVYPKVDDNATIILNYRDGSTGIIQASWAWPYSVKDLQIFGTKAQLYAKNDKELLKYKQQNDPPMMVPTTIPYFEHHIAYLEQVLKHKIIPENDLGSIHNNVVVVEILEAAKRSATEGKTIVLN</sequence>